<sequence>MRAVVQRVTKAAVIIDGQLESSIGRGLCVLLAISAEDAVSDIEYMVRKLLAIRVFPNAETGRRWDKSVKDMELEILCVSQFTLYGFLKGNKLDFHRSMAPADSRQFYESFMDELRRAYVPERIKDGRFGAMMNVQIENDGPVTVILDSKNRDCDCM</sequence>
<dbReference type="OrthoDB" id="275783at2759"/>
<dbReference type="AlphaFoldDB" id="A0A183DNJ6"/>
<comment type="subcellular location">
    <subcellularLocation>
        <location evidence="5">Cytoplasm</location>
    </subcellularLocation>
</comment>
<reference evidence="6 7" key="2">
    <citation type="submission" date="2018-11" db="EMBL/GenBank/DDBJ databases">
        <authorList>
            <consortium name="Pathogen Informatics"/>
        </authorList>
    </citation>
    <scope>NUCLEOTIDE SEQUENCE [LARGE SCALE GENOMIC DNA]</scope>
</reference>
<evidence type="ECO:0000256" key="1">
    <source>
        <dbReference type="ARBA" id="ARBA00009673"/>
    </source>
</evidence>
<evidence type="ECO:0000313" key="6">
    <source>
        <dbReference type="EMBL" id="VDN17237.1"/>
    </source>
</evidence>
<name>A0A183DNJ6_9BILA</name>
<evidence type="ECO:0000313" key="8">
    <source>
        <dbReference type="WBParaSite" id="GPUH_0001030001-mRNA-1"/>
    </source>
</evidence>
<dbReference type="PANTHER" id="PTHR10472">
    <property type="entry name" value="D-TYROSYL-TRNA TYR DEACYLASE"/>
    <property type="match status" value="1"/>
</dbReference>
<dbReference type="GO" id="GO:0005737">
    <property type="term" value="C:cytoplasm"/>
    <property type="evidence" value="ECO:0007669"/>
    <property type="project" value="UniProtKB-SubCell"/>
</dbReference>
<dbReference type="SUPFAM" id="SSF69500">
    <property type="entry name" value="DTD-like"/>
    <property type="match status" value="1"/>
</dbReference>
<protein>
    <recommendedName>
        <fullName evidence="2 5">D-aminoacyl-tRNA deacylase</fullName>
        <ecNumber evidence="2 5">3.1.1.96</ecNumber>
    </recommendedName>
</protein>
<keyword evidence="5" id="KW-0378">Hydrolase</keyword>
<dbReference type="GO" id="GO:0051500">
    <property type="term" value="F:D-tyrosyl-tRNA(Tyr) deacylase activity"/>
    <property type="evidence" value="ECO:0007669"/>
    <property type="project" value="TreeGrafter"/>
</dbReference>
<dbReference type="FunFam" id="3.50.80.10:FF:000001">
    <property type="entry name" value="D-aminoacyl-tRNA deacylase"/>
    <property type="match status" value="1"/>
</dbReference>
<reference evidence="8" key="1">
    <citation type="submission" date="2016-06" db="UniProtKB">
        <authorList>
            <consortium name="WormBaseParasite"/>
        </authorList>
    </citation>
    <scope>IDENTIFICATION</scope>
</reference>
<dbReference type="Gene3D" id="3.50.80.10">
    <property type="entry name" value="D-tyrosyl-tRNA(Tyr) deacylase"/>
    <property type="match status" value="1"/>
</dbReference>
<dbReference type="PANTHER" id="PTHR10472:SF5">
    <property type="entry name" value="D-AMINOACYL-TRNA DEACYLASE 1"/>
    <property type="match status" value="1"/>
</dbReference>
<evidence type="ECO:0000256" key="3">
    <source>
        <dbReference type="ARBA" id="ARBA00047676"/>
    </source>
</evidence>
<dbReference type="InterPro" id="IPR003732">
    <property type="entry name" value="Daa-tRNA_deacyls_DTD"/>
</dbReference>
<dbReference type="EMBL" id="UYRT01077912">
    <property type="protein sequence ID" value="VDN17237.1"/>
    <property type="molecule type" value="Genomic_DNA"/>
</dbReference>
<dbReference type="Pfam" id="PF02580">
    <property type="entry name" value="Tyr_Deacylase"/>
    <property type="match status" value="1"/>
</dbReference>
<comment type="similarity">
    <text evidence="1 5">Belongs to the DTD family.</text>
</comment>
<dbReference type="Proteomes" id="UP000271098">
    <property type="component" value="Unassembled WGS sequence"/>
</dbReference>
<keyword evidence="7" id="KW-1185">Reference proteome</keyword>
<evidence type="ECO:0000256" key="2">
    <source>
        <dbReference type="ARBA" id="ARBA00013056"/>
    </source>
</evidence>
<dbReference type="EC" id="3.1.1.96" evidence="2 5"/>
<dbReference type="WBParaSite" id="GPUH_0001030001-mRNA-1">
    <property type="protein sequence ID" value="GPUH_0001030001-mRNA-1"/>
    <property type="gene ID" value="GPUH_0001030001"/>
</dbReference>
<keyword evidence="5" id="KW-0963">Cytoplasm</keyword>
<comment type="catalytic activity">
    <reaction evidence="4">
        <text>a D-aminoacyl-tRNA + H2O = a tRNA + a D-alpha-amino acid + H(+)</text>
        <dbReference type="Rhea" id="RHEA:13953"/>
        <dbReference type="Rhea" id="RHEA-COMP:10123"/>
        <dbReference type="Rhea" id="RHEA-COMP:10124"/>
        <dbReference type="ChEBI" id="CHEBI:15377"/>
        <dbReference type="ChEBI" id="CHEBI:15378"/>
        <dbReference type="ChEBI" id="CHEBI:59871"/>
        <dbReference type="ChEBI" id="CHEBI:78442"/>
        <dbReference type="ChEBI" id="CHEBI:79333"/>
        <dbReference type="EC" id="3.1.1.96"/>
    </reaction>
</comment>
<evidence type="ECO:0000313" key="7">
    <source>
        <dbReference type="Proteomes" id="UP000271098"/>
    </source>
</evidence>
<gene>
    <name evidence="6" type="ORF">GPUH_LOCUS10287</name>
</gene>
<comment type="catalytic activity">
    <reaction evidence="3">
        <text>glycyl-tRNA(Ala) + H2O = tRNA(Ala) + glycine + H(+)</text>
        <dbReference type="Rhea" id="RHEA:53744"/>
        <dbReference type="Rhea" id="RHEA-COMP:9657"/>
        <dbReference type="Rhea" id="RHEA-COMP:13640"/>
        <dbReference type="ChEBI" id="CHEBI:15377"/>
        <dbReference type="ChEBI" id="CHEBI:15378"/>
        <dbReference type="ChEBI" id="CHEBI:57305"/>
        <dbReference type="ChEBI" id="CHEBI:78442"/>
        <dbReference type="ChEBI" id="CHEBI:78522"/>
        <dbReference type="EC" id="3.1.1.96"/>
    </reaction>
</comment>
<dbReference type="InterPro" id="IPR023509">
    <property type="entry name" value="DTD-like_sf"/>
</dbReference>
<evidence type="ECO:0000256" key="4">
    <source>
        <dbReference type="ARBA" id="ARBA00048018"/>
    </source>
</evidence>
<proteinExistence type="inferred from homology"/>
<organism evidence="8">
    <name type="scientific">Gongylonema pulchrum</name>
    <dbReference type="NCBI Taxonomy" id="637853"/>
    <lineage>
        <taxon>Eukaryota</taxon>
        <taxon>Metazoa</taxon>
        <taxon>Ecdysozoa</taxon>
        <taxon>Nematoda</taxon>
        <taxon>Chromadorea</taxon>
        <taxon>Rhabditida</taxon>
        <taxon>Spirurina</taxon>
        <taxon>Spiruromorpha</taxon>
        <taxon>Spiruroidea</taxon>
        <taxon>Gongylonematidae</taxon>
        <taxon>Gongylonema</taxon>
    </lineage>
</organism>
<keyword evidence="5" id="KW-0820">tRNA-binding</keyword>
<dbReference type="GO" id="GO:0000049">
    <property type="term" value="F:tRNA binding"/>
    <property type="evidence" value="ECO:0007669"/>
    <property type="project" value="UniProtKB-KW"/>
</dbReference>
<accession>A0A183DNJ6</accession>
<evidence type="ECO:0000256" key="5">
    <source>
        <dbReference type="RuleBase" id="RU003470"/>
    </source>
</evidence>
<keyword evidence="5" id="KW-0694">RNA-binding</keyword>
<dbReference type="NCBIfam" id="TIGR00256">
    <property type="entry name" value="D-aminoacyl-tRNA deacylase"/>
    <property type="match status" value="1"/>
</dbReference>